<dbReference type="FunFam" id="1.20.5.2950:FF:000001">
    <property type="entry name" value="V-type proton ATPase subunit G"/>
    <property type="match status" value="1"/>
</dbReference>
<dbReference type="RefSeq" id="XP_040500798.1">
    <property type="nucleotide sequence ID" value="XM_040644864.1"/>
</dbReference>
<evidence type="ECO:0000256" key="1">
    <source>
        <dbReference type="ARBA" id="ARBA00004308"/>
    </source>
</evidence>
<dbReference type="Proteomes" id="UP000261680">
    <property type="component" value="Unplaced"/>
</dbReference>
<evidence type="ECO:0000256" key="4">
    <source>
        <dbReference type="ARBA" id="ARBA00022781"/>
    </source>
</evidence>
<dbReference type="PANTHER" id="PTHR12713:SF13">
    <property type="entry name" value="V-TYPE PROTON ATPASE SUBUNIT G 2"/>
    <property type="match status" value="1"/>
</dbReference>
<feature type="compositionally biased region" description="Polar residues" evidence="9">
    <location>
        <begin position="1"/>
        <end position="15"/>
    </location>
</feature>
<evidence type="ECO:0000313" key="10">
    <source>
        <dbReference type="Proteomes" id="UP000261680"/>
    </source>
</evidence>
<keyword evidence="4" id="KW-0375">Hydrogen ion transport</keyword>
<evidence type="ECO:0000256" key="9">
    <source>
        <dbReference type="SAM" id="MobiDB-lite"/>
    </source>
</evidence>
<evidence type="ECO:0000256" key="8">
    <source>
        <dbReference type="SAM" id="Coils"/>
    </source>
</evidence>
<evidence type="ECO:0000256" key="5">
    <source>
        <dbReference type="ARBA" id="ARBA00023065"/>
    </source>
</evidence>
<keyword evidence="5" id="KW-0406">Ion transport</keyword>
<feature type="coiled-coil region" evidence="8">
    <location>
        <begin position="117"/>
        <end position="144"/>
    </location>
</feature>
<proteinExistence type="inferred from homology"/>
<evidence type="ECO:0000256" key="2">
    <source>
        <dbReference type="ARBA" id="ARBA00010066"/>
    </source>
</evidence>
<keyword evidence="10" id="KW-1185">Reference proteome</keyword>
<accession>A0A8M1GYI1</accession>
<comment type="subcellular location">
    <subcellularLocation>
        <location evidence="1">Endomembrane system</location>
    </subcellularLocation>
</comment>
<dbReference type="GO" id="GO:0030672">
    <property type="term" value="C:synaptic vesicle membrane"/>
    <property type="evidence" value="ECO:0007669"/>
    <property type="project" value="TreeGrafter"/>
</dbReference>
<protein>
    <submittedName>
        <fullName evidence="11">V-type proton ATPase subunit G 2 isoform X1</fullName>
    </submittedName>
</protein>
<organism evidence="10 11">
    <name type="scientific">Ursus maritimus</name>
    <name type="common">Polar bear</name>
    <name type="synonym">Thalarctos maritimus</name>
    <dbReference type="NCBI Taxonomy" id="29073"/>
    <lineage>
        <taxon>Eukaryota</taxon>
        <taxon>Metazoa</taxon>
        <taxon>Chordata</taxon>
        <taxon>Craniata</taxon>
        <taxon>Vertebrata</taxon>
        <taxon>Euteleostomi</taxon>
        <taxon>Mammalia</taxon>
        <taxon>Eutheria</taxon>
        <taxon>Laurasiatheria</taxon>
        <taxon>Carnivora</taxon>
        <taxon>Caniformia</taxon>
        <taxon>Ursidae</taxon>
        <taxon>Ursus</taxon>
    </lineage>
</organism>
<evidence type="ECO:0000256" key="7">
    <source>
        <dbReference type="ARBA" id="ARBA00046696"/>
    </source>
</evidence>
<feature type="region of interest" description="Disordered" evidence="9">
    <location>
        <begin position="1"/>
        <end position="21"/>
    </location>
</feature>
<comment type="similarity">
    <text evidence="2">Belongs to the V-ATPase G subunit family.</text>
</comment>
<dbReference type="GO" id="GO:0000221">
    <property type="term" value="C:vacuolar proton-transporting V-type ATPase, V1 domain"/>
    <property type="evidence" value="ECO:0007669"/>
    <property type="project" value="TreeGrafter"/>
</dbReference>
<sequence>MAPSSSCPQLRSFSDSAKGKPCVGGGVLSGEEDVVLAGELGRGGKLVLFPFSSLFTSISPVTDSTVEEPSAGSAVRLHQLEAMLPILLPTQHSTPRQAHPLWPPSISVTPGTEEGKARRLKQAKEEAQLEVEQYRREREQEFQSKQQAAMGSQGNLSAEVEQATRRQVQGMQSSQQRNRECVLAQLLGMVCDVRPQVHPNYRIAV</sequence>
<name>A0A8M1GYI1_URSMA</name>
<evidence type="ECO:0000256" key="3">
    <source>
        <dbReference type="ARBA" id="ARBA00022448"/>
    </source>
</evidence>
<reference evidence="11" key="1">
    <citation type="submission" date="2025-08" db="UniProtKB">
        <authorList>
            <consortium name="RefSeq"/>
        </authorList>
    </citation>
    <scope>IDENTIFICATION</scope>
    <source>
        <tissue evidence="11">Whole blood</tissue>
    </source>
</reference>
<dbReference type="CTD" id="534"/>
<comment type="subunit">
    <text evidence="7">V-ATPase is a heteromultimeric enzyme made up of two complexes: the ATP-hydrolytic V1 complex and the proton translocation V0 complex. The V1 complex consists of three catalytic AB heterodimers that form a heterohexamer, three peripheral stalks each consisting of EG heterodimers, one central rotor including subunits D and F, and the regulatory subunits C and H. The proton translocation complex V0 consists of the proton transport subunit a, a ring of proteolipid subunits c9c'', rotary subunit d, subunits e and f, and the accessory subunits ATP6AP1/Ac45 and ATP6AP2/PRR.</text>
</comment>
<dbReference type="GO" id="GO:0046961">
    <property type="term" value="F:proton-transporting ATPase activity, rotational mechanism"/>
    <property type="evidence" value="ECO:0007669"/>
    <property type="project" value="InterPro"/>
</dbReference>
<dbReference type="AlphaFoldDB" id="A0A8M1GYI1"/>
<dbReference type="PANTHER" id="PTHR12713">
    <property type="entry name" value="VACUOLAR ATP SYNTHASE SUBUNIT G"/>
    <property type="match status" value="1"/>
</dbReference>
<keyword evidence="6" id="KW-0472">Membrane</keyword>
<dbReference type="Gene3D" id="1.20.5.2950">
    <property type="match status" value="1"/>
</dbReference>
<dbReference type="GO" id="GO:0016887">
    <property type="term" value="F:ATP hydrolysis activity"/>
    <property type="evidence" value="ECO:0007669"/>
    <property type="project" value="TreeGrafter"/>
</dbReference>
<dbReference type="GO" id="GO:0097401">
    <property type="term" value="P:synaptic vesicle lumen acidification"/>
    <property type="evidence" value="ECO:0007669"/>
    <property type="project" value="TreeGrafter"/>
</dbReference>
<keyword evidence="3" id="KW-0813">Transport</keyword>
<dbReference type="OrthoDB" id="250802at2759"/>
<evidence type="ECO:0000256" key="6">
    <source>
        <dbReference type="ARBA" id="ARBA00023136"/>
    </source>
</evidence>
<dbReference type="GeneID" id="103682324"/>
<gene>
    <name evidence="11" type="primary">ATP6V1G2</name>
</gene>
<dbReference type="InterPro" id="IPR005124">
    <property type="entry name" value="V-ATPase_G"/>
</dbReference>
<dbReference type="NCBIfam" id="TIGR01147">
    <property type="entry name" value="V_ATP_synt_G"/>
    <property type="match status" value="1"/>
</dbReference>
<evidence type="ECO:0000313" key="11">
    <source>
        <dbReference type="RefSeq" id="XP_040500798.1"/>
    </source>
</evidence>
<keyword evidence="8" id="KW-0175">Coiled coil</keyword>
<dbReference type="Pfam" id="PF03179">
    <property type="entry name" value="V-ATPase_G"/>
    <property type="match status" value="1"/>
</dbReference>